<evidence type="ECO:0000256" key="5">
    <source>
        <dbReference type="ARBA" id="ARBA00022989"/>
    </source>
</evidence>
<dbReference type="GO" id="GO:0016887">
    <property type="term" value="F:ATP hydrolysis activity"/>
    <property type="evidence" value="ECO:0007669"/>
    <property type="project" value="InterPro"/>
</dbReference>
<dbReference type="InterPro" id="IPR027417">
    <property type="entry name" value="P-loop_NTPase"/>
</dbReference>
<feature type="domain" description="ABC transporter" evidence="8">
    <location>
        <begin position="376"/>
        <end position="610"/>
    </location>
</feature>
<evidence type="ECO:0000313" key="10">
    <source>
        <dbReference type="EMBL" id="ADP81792.1"/>
    </source>
</evidence>
<keyword evidence="5 7" id="KW-1133">Transmembrane helix</keyword>
<dbReference type="FunFam" id="3.40.50.300:FF:000218">
    <property type="entry name" value="Multidrug ABC transporter ATP-binding protein"/>
    <property type="match status" value="1"/>
</dbReference>
<evidence type="ECO:0000259" key="8">
    <source>
        <dbReference type="PROSITE" id="PS50893"/>
    </source>
</evidence>
<feature type="domain" description="ABC transmembrane type-1" evidence="9">
    <location>
        <begin position="29"/>
        <end position="311"/>
    </location>
</feature>
<proteinExistence type="predicted"/>
<evidence type="ECO:0000256" key="2">
    <source>
        <dbReference type="ARBA" id="ARBA00022692"/>
    </source>
</evidence>
<dbReference type="EMBL" id="CP002299">
    <property type="protein sequence ID" value="ADP81792.1"/>
    <property type="molecule type" value="Genomic_DNA"/>
</dbReference>
<sequence>MDGKPVQSGGHAGLRSYLRFMWTFRRSVLAVVAVFVVADIALAVIPLFIGRFVAALASTPHGHVVAFTTALIACSVCHDLFWRSAELMYMKWLNPRGYDYQNLLFRRVIDQEYPYFAGRATGKVSGYARTLGQEFRDFLDNVCFNYVELAVKLPSIVLIMFTVNLPTGLLFSAAILVMLLVGRRTAARSAREEKRSTDVNAEMESYIIDVVANFVSVKSFRRENDEHQLVVERRRDVVSASNRSMFWAIMFWGSMSLVVRYLVWPGALLLNLYLYLHHELTIGQLTTFLSALLIFSDFIWGAIWETSQLNLRLARVEEAYAYLFGDRDVLDDDAFPDPDAPGPEEIPAQVAADVPRPPVAAVPAPAGGGSRPLGRLELRDITFAYPDNPAIRVLDGVTLTIEPREKVGVVGRSGSGKTTLLKLLLGYYRLPLGTVALDGRTIPNRRLAAAISYVPQDISLFHRSIRDNITYGAPGDLEDADVHEAARRAHAHEFIVRAAQGYDTLVGERGIKLSTGQRQRIAIARALLDQKPLLVLDEATSALDSESERLVQHALEGLWADRTVIAVAHRLSTLLRMDRIVVVDNGRIVEQGSHQQLLDARGDYHRLWQQQSGEMLVSD</sequence>
<keyword evidence="4" id="KW-0067">ATP-binding</keyword>
<dbReference type="KEGG" id="fri:FraEuI1c_3785"/>
<dbReference type="Gene3D" id="1.20.1560.10">
    <property type="entry name" value="ABC transporter type 1, transmembrane domain"/>
    <property type="match status" value="1"/>
</dbReference>
<dbReference type="Pfam" id="PF00664">
    <property type="entry name" value="ABC_membrane"/>
    <property type="match status" value="1"/>
</dbReference>
<organism evidence="10 11">
    <name type="scientific">Pseudofrankia inefficax (strain DSM 45817 / CECT 9037 / DDB 130130 / EuI1c)</name>
    <name type="common">Frankia inefficax</name>
    <dbReference type="NCBI Taxonomy" id="298654"/>
    <lineage>
        <taxon>Bacteria</taxon>
        <taxon>Bacillati</taxon>
        <taxon>Actinomycetota</taxon>
        <taxon>Actinomycetes</taxon>
        <taxon>Frankiales</taxon>
        <taxon>Frankiaceae</taxon>
        <taxon>Pseudofrankia</taxon>
    </lineage>
</organism>
<dbReference type="STRING" id="298654.FraEuI1c_3785"/>
<dbReference type="SUPFAM" id="SSF90123">
    <property type="entry name" value="ABC transporter transmembrane region"/>
    <property type="match status" value="1"/>
</dbReference>
<dbReference type="PROSITE" id="PS50929">
    <property type="entry name" value="ABC_TM1F"/>
    <property type="match status" value="1"/>
</dbReference>
<protein>
    <submittedName>
        <fullName evidence="10">ABC transporter related protein</fullName>
    </submittedName>
</protein>
<dbReference type="InParanoid" id="E3J2Y1"/>
<keyword evidence="6 7" id="KW-0472">Membrane</keyword>
<dbReference type="GO" id="GO:0140359">
    <property type="term" value="F:ABC-type transporter activity"/>
    <property type="evidence" value="ECO:0007669"/>
    <property type="project" value="InterPro"/>
</dbReference>
<dbReference type="GO" id="GO:0005886">
    <property type="term" value="C:plasma membrane"/>
    <property type="evidence" value="ECO:0007669"/>
    <property type="project" value="UniProtKB-SubCell"/>
</dbReference>
<dbReference type="HOGENOM" id="CLU_000604_84_3_11"/>
<feature type="transmembrane region" description="Helical" evidence="7">
    <location>
        <begin position="156"/>
        <end position="181"/>
    </location>
</feature>
<dbReference type="InterPro" id="IPR003593">
    <property type="entry name" value="AAA+_ATPase"/>
</dbReference>
<reference evidence="10 11" key="1">
    <citation type="submission" date="2010-10" db="EMBL/GenBank/DDBJ databases">
        <title>Complete sequence of Frankia sp. EuI1c.</title>
        <authorList>
            <consortium name="US DOE Joint Genome Institute"/>
            <person name="Lucas S."/>
            <person name="Copeland A."/>
            <person name="Lapidus A."/>
            <person name="Cheng J.-F."/>
            <person name="Bruce D."/>
            <person name="Goodwin L."/>
            <person name="Pitluck S."/>
            <person name="Chertkov O."/>
            <person name="Detter J.C."/>
            <person name="Han C."/>
            <person name="Tapia R."/>
            <person name="Land M."/>
            <person name="Hauser L."/>
            <person name="Jeffries C."/>
            <person name="Kyrpides N."/>
            <person name="Ivanova N."/>
            <person name="Mikhailova N."/>
            <person name="Beauchemin N."/>
            <person name="Sen A."/>
            <person name="Sur S.A."/>
            <person name="Gtari M."/>
            <person name="Wall L."/>
            <person name="Tisa L."/>
            <person name="Woyke T."/>
        </authorList>
    </citation>
    <scope>NUCLEOTIDE SEQUENCE [LARGE SCALE GENOMIC DNA]</scope>
    <source>
        <strain evidence="11">DSM 45817 / CECT 9037 / EuI1c</strain>
    </source>
</reference>
<dbReference type="AlphaFoldDB" id="E3J2Y1"/>
<dbReference type="Proteomes" id="UP000002484">
    <property type="component" value="Chromosome"/>
</dbReference>
<evidence type="ECO:0000256" key="4">
    <source>
        <dbReference type="ARBA" id="ARBA00022840"/>
    </source>
</evidence>
<dbReference type="Pfam" id="PF00005">
    <property type="entry name" value="ABC_tran"/>
    <property type="match status" value="1"/>
</dbReference>
<comment type="subcellular location">
    <subcellularLocation>
        <location evidence="1">Cell membrane</location>
        <topology evidence="1">Multi-pass membrane protein</topology>
    </subcellularLocation>
</comment>
<dbReference type="PROSITE" id="PS50893">
    <property type="entry name" value="ABC_TRANSPORTER_2"/>
    <property type="match status" value="1"/>
</dbReference>
<dbReference type="PANTHER" id="PTHR24221">
    <property type="entry name" value="ATP-BINDING CASSETTE SUB-FAMILY B"/>
    <property type="match status" value="1"/>
</dbReference>
<accession>E3J2Y1</accession>
<dbReference type="GO" id="GO:0005524">
    <property type="term" value="F:ATP binding"/>
    <property type="evidence" value="ECO:0007669"/>
    <property type="project" value="UniProtKB-KW"/>
</dbReference>
<dbReference type="PANTHER" id="PTHR24221:SF654">
    <property type="entry name" value="ATP-BINDING CASSETTE SUB-FAMILY B MEMBER 6"/>
    <property type="match status" value="1"/>
</dbReference>
<keyword evidence="3" id="KW-0547">Nucleotide-binding</keyword>
<feature type="transmembrane region" description="Helical" evidence="7">
    <location>
        <begin position="28"/>
        <end position="50"/>
    </location>
</feature>
<evidence type="ECO:0000256" key="1">
    <source>
        <dbReference type="ARBA" id="ARBA00004651"/>
    </source>
</evidence>
<feature type="transmembrane region" description="Helical" evidence="7">
    <location>
        <begin position="244"/>
        <end position="262"/>
    </location>
</feature>
<dbReference type="eggNOG" id="COG1132">
    <property type="taxonomic scope" value="Bacteria"/>
</dbReference>
<dbReference type="SMART" id="SM00382">
    <property type="entry name" value="AAA"/>
    <property type="match status" value="1"/>
</dbReference>
<evidence type="ECO:0000256" key="3">
    <source>
        <dbReference type="ARBA" id="ARBA00022741"/>
    </source>
</evidence>
<evidence type="ECO:0000313" key="11">
    <source>
        <dbReference type="Proteomes" id="UP000002484"/>
    </source>
</evidence>
<dbReference type="InterPro" id="IPR011527">
    <property type="entry name" value="ABC1_TM_dom"/>
</dbReference>
<dbReference type="InterPro" id="IPR003439">
    <property type="entry name" value="ABC_transporter-like_ATP-bd"/>
</dbReference>
<gene>
    <name evidence="10" type="ordered locus">FraEuI1c_3785</name>
</gene>
<name>E3J2Y1_PSEI1</name>
<dbReference type="GO" id="GO:0034040">
    <property type="term" value="F:ATPase-coupled lipid transmembrane transporter activity"/>
    <property type="evidence" value="ECO:0007669"/>
    <property type="project" value="TreeGrafter"/>
</dbReference>
<evidence type="ECO:0000259" key="9">
    <source>
        <dbReference type="PROSITE" id="PS50929"/>
    </source>
</evidence>
<dbReference type="InterPro" id="IPR036640">
    <property type="entry name" value="ABC1_TM_sf"/>
</dbReference>
<feature type="transmembrane region" description="Helical" evidence="7">
    <location>
        <begin position="282"/>
        <end position="303"/>
    </location>
</feature>
<dbReference type="InterPro" id="IPR039421">
    <property type="entry name" value="Type_1_exporter"/>
</dbReference>
<feature type="transmembrane region" description="Helical" evidence="7">
    <location>
        <begin position="62"/>
        <end position="82"/>
    </location>
</feature>
<evidence type="ECO:0000256" key="6">
    <source>
        <dbReference type="ARBA" id="ARBA00023136"/>
    </source>
</evidence>
<dbReference type="SUPFAM" id="SSF52540">
    <property type="entry name" value="P-loop containing nucleoside triphosphate hydrolases"/>
    <property type="match status" value="1"/>
</dbReference>
<keyword evidence="11" id="KW-1185">Reference proteome</keyword>
<dbReference type="Gene3D" id="3.40.50.300">
    <property type="entry name" value="P-loop containing nucleotide triphosphate hydrolases"/>
    <property type="match status" value="1"/>
</dbReference>
<keyword evidence="2 7" id="KW-0812">Transmembrane</keyword>
<evidence type="ECO:0000256" key="7">
    <source>
        <dbReference type="SAM" id="Phobius"/>
    </source>
</evidence>